<dbReference type="InterPro" id="IPR029063">
    <property type="entry name" value="SAM-dependent_MTases_sf"/>
</dbReference>
<dbReference type="EMBL" id="VOAH01000024">
    <property type="protein sequence ID" value="TVP39009.1"/>
    <property type="molecule type" value="Genomic_DNA"/>
</dbReference>
<dbReference type="InterPro" id="IPR012967">
    <property type="entry name" value="COMT_dimerisation"/>
</dbReference>
<protein>
    <submittedName>
        <fullName evidence="6">O-methyltransferase family 2</fullName>
    </submittedName>
</protein>
<dbReference type="SUPFAM" id="SSF46785">
    <property type="entry name" value="Winged helix' DNA-binding domain"/>
    <property type="match status" value="1"/>
</dbReference>
<dbReference type="Pfam" id="PF08100">
    <property type="entry name" value="Dimerisation"/>
    <property type="match status" value="1"/>
</dbReference>
<name>A0A557SQX8_9ARCH</name>
<dbReference type="GO" id="GO:0046983">
    <property type="term" value="F:protein dimerization activity"/>
    <property type="evidence" value="ECO:0007669"/>
    <property type="project" value="InterPro"/>
</dbReference>
<dbReference type="Gene3D" id="1.10.10.10">
    <property type="entry name" value="Winged helix-like DNA-binding domain superfamily/Winged helix DNA-binding domain"/>
    <property type="match status" value="1"/>
</dbReference>
<feature type="domain" description="O-methyltransferase C-terminal" evidence="4">
    <location>
        <begin position="108"/>
        <end position="318"/>
    </location>
</feature>
<dbReference type="PANTHER" id="PTHR43712">
    <property type="entry name" value="PUTATIVE (AFU_ORTHOLOGUE AFUA_4G14580)-RELATED"/>
    <property type="match status" value="1"/>
</dbReference>
<proteinExistence type="predicted"/>
<dbReference type="PIRSF" id="PIRSF005739">
    <property type="entry name" value="O-mtase"/>
    <property type="match status" value="1"/>
</dbReference>
<evidence type="ECO:0000259" key="5">
    <source>
        <dbReference type="Pfam" id="PF08100"/>
    </source>
</evidence>
<dbReference type="PANTHER" id="PTHR43712:SF2">
    <property type="entry name" value="O-METHYLTRANSFERASE CICE"/>
    <property type="match status" value="1"/>
</dbReference>
<feature type="domain" description="O-methyltransferase dimerisation" evidence="5">
    <location>
        <begin position="8"/>
        <end position="84"/>
    </location>
</feature>
<evidence type="ECO:0000259" key="4">
    <source>
        <dbReference type="Pfam" id="PF00891"/>
    </source>
</evidence>
<dbReference type="GO" id="GO:0008171">
    <property type="term" value="F:O-methyltransferase activity"/>
    <property type="evidence" value="ECO:0007669"/>
    <property type="project" value="InterPro"/>
</dbReference>
<evidence type="ECO:0000313" key="7">
    <source>
        <dbReference type="Proteomes" id="UP000315289"/>
    </source>
</evidence>
<accession>A0A557SQX8</accession>
<sequence>MSEFDKTMDIIFGRWKGQILYTGAKIGIFDYLTTSPKEIGQIAQDLNLNEIMAYRILRSIASLGFLKEEEDGRRFSITTLGELLRKDHPQTLQGVLLLEEGPEHYQIWKHLSRMIKDGQQNAFISEYGNNIFEYAGKNSEYSKVFNDAMSSYSAMHTAMVLEALNGYDFSSISHICEIGGGQGHLLSHLQSKYIHLNGTILELESVVNYQDSSWPNKMGLQDRCRYIKGDMFEQVPSADLYIMKMILHDWNDDECIKILSNIHKSASDKSKVFIVEHLVPDPTTPHFSKLFDIHMMCATTGRERTIEEYKSILSQSGWIHIQTHYPKSDMIGVIEGTKAR</sequence>
<dbReference type="Proteomes" id="UP000315289">
    <property type="component" value="Unassembled WGS sequence"/>
</dbReference>
<dbReference type="SUPFAM" id="SSF53335">
    <property type="entry name" value="S-adenosyl-L-methionine-dependent methyltransferases"/>
    <property type="match status" value="1"/>
</dbReference>
<gene>
    <name evidence="6" type="ORF">NARC_240013</name>
</gene>
<keyword evidence="1 6" id="KW-0489">Methyltransferase</keyword>
<dbReference type="InterPro" id="IPR001077">
    <property type="entry name" value="COMT_C"/>
</dbReference>
<evidence type="ECO:0000256" key="3">
    <source>
        <dbReference type="ARBA" id="ARBA00022691"/>
    </source>
</evidence>
<evidence type="ECO:0000256" key="2">
    <source>
        <dbReference type="ARBA" id="ARBA00022679"/>
    </source>
</evidence>
<dbReference type="GO" id="GO:0032259">
    <property type="term" value="P:methylation"/>
    <property type="evidence" value="ECO:0007669"/>
    <property type="project" value="UniProtKB-KW"/>
</dbReference>
<organism evidence="6 7">
    <name type="scientific">Candidatus Nitrosocosmicus arcticus</name>
    <dbReference type="NCBI Taxonomy" id="2035267"/>
    <lineage>
        <taxon>Archaea</taxon>
        <taxon>Nitrososphaerota</taxon>
        <taxon>Nitrososphaeria</taxon>
        <taxon>Nitrososphaerales</taxon>
        <taxon>Nitrososphaeraceae</taxon>
        <taxon>Candidatus Nitrosocosmicus</taxon>
    </lineage>
</organism>
<dbReference type="InterPro" id="IPR036390">
    <property type="entry name" value="WH_DNA-bd_sf"/>
</dbReference>
<dbReference type="RefSeq" id="WP_144734953.1">
    <property type="nucleotide sequence ID" value="NZ_ML675597.1"/>
</dbReference>
<dbReference type="OrthoDB" id="146767at2157"/>
<keyword evidence="3" id="KW-0949">S-adenosyl-L-methionine</keyword>
<dbReference type="Gene3D" id="3.40.50.150">
    <property type="entry name" value="Vaccinia Virus protein VP39"/>
    <property type="match status" value="1"/>
</dbReference>
<dbReference type="PROSITE" id="PS51683">
    <property type="entry name" value="SAM_OMT_II"/>
    <property type="match status" value="1"/>
</dbReference>
<evidence type="ECO:0000313" key="6">
    <source>
        <dbReference type="EMBL" id="TVP39009.1"/>
    </source>
</evidence>
<dbReference type="InterPro" id="IPR016461">
    <property type="entry name" value="COMT-like"/>
</dbReference>
<dbReference type="InterPro" id="IPR036388">
    <property type="entry name" value="WH-like_DNA-bd_sf"/>
</dbReference>
<keyword evidence="7" id="KW-1185">Reference proteome</keyword>
<comment type="caution">
    <text evidence="6">The sequence shown here is derived from an EMBL/GenBank/DDBJ whole genome shotgun (WGS) entry which is preliminary data.</text>
</comment>
<dbReference type="AlphaFoldDB" id="A0A557SQX8"/>
<keyword evidence="2 6" id="KW-0808">Transferase</keyword>
<reference evidence="6 7" key="1">
    <citation type="journal article" date="2019" name="Front. Microbiol.">
        <title>Ammonia Oxidation by the Arctic Terrestrial Thaumarchaeote Candidatus Nitrosocosmicus arcticus Is Stimulated by Increasing Temperatures.</title>
        <authorList>
            <person name="Alves R.J.E."/>
            <person name="Kerou M."/>
            <person name="Zappe A."/>
            <person name="Bittner R."/>
            <person name="Abby S.S."/>
            <person name="Schmidt H.A."/>
            <person name="Pfeifer K."/>
            <person name="Schleper C."/>
        </authorList>
    </citation>
    <scope>NUCLEOTIDE SEQUENCE [LARGE SCALE GENOMIC DNA]</scope>
    <source>
        <strain evidence="6 7">Kfb</strain>
    </source>
</reference>
<dbReference type="Pfam" id="PF00891">
    <property type="entry name" value="Methyltransf_2"/>
    <property type="match status" value="1"/>
</dbReference>
<evidence type="ECO:0000256" key="1">
    <source>
        <dbReference type="ARBA" id="ARBA00022603"/>
    </source>
</evidence>